<evidence type="ECO:0000313" key="2">
    <source>
        <dbReference type="Proteomes" id="UP000003174"/>
    </source>
</evidence>
<dbReference type="Proteomes" id="UP000003174">
    <property type="component" value="Unassembled WGS sequence"/>
</dbReference>
<reference evidence="1 2" key="2">
    <citation type="submission" date="2009-02" db="EMBL/GenBank/DDBJ databases">
        <title>Draft genome sequence of Eubacterium hallii (DSM 3353).</title>
        <authorList>
            <person name="Sudarsanam P."/>
            <person name="Ley R."/>
            <person name="Guruge J."/>
            <person name="Turnbaugh P.J."/>
            <person name="Mahowald M."/>
            <person name="Liep D."/>
            <person name="Gordon J."/>
        </authorList>
    </citation>
    <scope>NUCLEOTIDE SEQUENCE [LARGE SCALE GENOMIC DNA]</scope>
    <source>
        <strain evidence="1 2">DSM 3353</strain>
    </source>
</reference>
<name>C0F0M5_9FIRM</name>
<dbReference type="AlphaFoldDB" id="C0F0M5"/>
<gene>
    <name evidence="1" type="ORF">EUBHAL_03249</name>
</gene>
<reference evidence="1 2" key="1">
    <citation type="submission" date="2009-01" db="EMBL/GenBank/DDBJ databases">
        <authorList>
            <person name="Fulton L."/>
            <person name="Clifton S."/>
            <person name="Fulton B."/>
            <person name="Xu J."/>
            <person name="Minx P."/>
            <person name="Pepin K.H."/>
            <person name="Johnson M."/>
            <person name="Bhonagiri V."/>
            <person name="Nash W.E."/>
            <person name="Mardis E.R."/>
            <person name="Wilson R.K."/>
        </authorList>
    </citation>
    <scope>NUCLEOTIDE SEQUENCE [LARGE SCALE GENOMIC DNA]</scope>
    <source>
        <strain evidence="1 2">DSM 3353</strain>
    </source>
</reference>
<organism evidence="1 2">
    <name type="scientific">Anaerobutyricum hallii DSM 3353</name>
    <dbReference type="NCBI Taxonomy" id="411469"/>
    <lineage>
        <taxon>Bacteria</taxon>
        <taxon>Bacillati</taxon>
        <taxon>Bacillota</taxon>
        <taxon>Clostridia</taxon>
        <taxon>Lachnospirales</taxon>
        <taxon>Lachnospiraceae</taxon>
        <taxon>Anaerobutyricum</taxon>
    </lineage>
</organism>
<proteinExistence type="predicted"/>
<evidence type="ECO:0000313" key="1">
    <source>
        <dbReference type="EMBL" id="EEG34941.1"/>
    </source>
</evidence>
<protein>
    <submittedName>
        <fullName evidence="1">Uncharacterized protein</fullName>
    </submittedName>
</protein>
<comment type="caution">
    <text evidence="1">The sequence shown here is derived from an EMBL/GenBank/DDBJ whole genome shotgun (WGS) entry which is preliminary data.</text>
</comment>
<dbReference type="EMBL" id="ACEP01000172">
    <property type="protein sequence ID" value="EEG34941.1"/>
    <property type="molecule type" value="Genomic_DNA"/>
</dbReference>
<sequence length="52" mass="6376">MDSHTSVSWLPEQICGKICGRRQENKAIWETKFQRIDTEIHKKKYYFYILKQ</sequence>
<accession>C0F0M5</accession>